<proteinExistence type="predicted"/>
<dbReference type="AlphaFoldDB" id="X1CGD5"/>
<accession>X1CGD5</accession>
<evidence type="ECO:0000313" key="1">
    <source>
        <dbReference type="EMBL" id="GAG95328.1"/>
    </source>
</evidence>
<gene>
    <name evidence="1" type="ORF">S01H4_46967</name>
</gene>
<feature type="non-terminal residue" evidence="1">
    <location>
        <position position="1"/>
    </location>
</feature>
<organism evidence="1">
    <name type="scientific">marine sediment metagenome</name>
    <dbReference type="NCBI Taxonomy" id="412755"/>
    <lineage>
        <taxon>unclassified sequences</taxon>
        <taxon>metagenomes</taxon>
        <taxon>ecological metagenomes</taxon>
    </lineage>
</organism>
<protein>
    <submittedName>
        <fullName evidence="1">Uncharacterized protein</fullName>
    </submittedName>
</protein>
<comment type="caution">
    <text evidence="1">The sequence shown here is derived from an EMBL/GenBank/DDBJ whole genome shotgun (WGS) entry which is preliminary data.</text>
</comment>
<sequence>WSLTTILQESKQWQYQIYTNSVGVPKWRRL</sequence>
<dbReference type="EMBL" id="BART01026307">
    <property type="protein sequence ID" value="GAG95328.1"/>
    <property type="molecule type" value="Genomic_DNA"/>
</dbReference>
<name>X1CGD5_9ZZZZ</name>
<reference evidence="1" key="1">
    <citation type="journal article" date="2014" name="Front. Microbiol.">
        <title>High frequency of phylogenetically diverse reductive dehalogenase-homologous genes in deep subseafloor sedimentary metagenomes.</title>
        <authorList>
            <person name="Kawai M."/>
            <person name="Futagami T."/>
            <person name="Toyoda A."/>
            <person name="Takaki Y."/>
            <person name="Nishi S."/>
            <person name="Hori S."/>
            <person name="Arai W."/>
            <person name="Tsubouchi T."/>
            <person name="Morono Y."/>
            <person name="Uchiyama I."/>
            <person name="Ito T."/>
            <person name="Fujiyama A."/>
            <person name="Inagaki F."/>
            <person name="Takami H."/>
        </authorList>
    </citation>
    <scope>NUCLEOTIDE SEQUENCE</scope>
    <source>
        <strain evidence="1">Expedition CK06-06</strain>
    </source>
</reference>